<dbReference type="PANTHER" id="PTHR30632:SF14">
    <property type="entry name" value="TUNGSTATE_MOLYBDATE_CHROMATE-BINDING PROTEIN MODA"/>
    <property type="match status" value="1"/>
</dbReference>
<dbReference type="Pfam" id="PF13531">
    <property type="entry name" value="SBP_bac_11"/>
    <property type="match status" value="1"/>
</dbReference>
<dbReference type="RefSeq" id="WP_012697925.1">
    <property type="nucleotide sequence ID" value="NZ_CP022115.1"/>
</dbReference>
<dbReference type="InterPro" id="IPR005950">
    <property type="entry name" value="ModA"/>
</dbReference>
<evidence type="ECO:0000313" key="6">
    <source>
        <dbReference type="EMBL" id="ASJ25359.1"/>
    </source>
</evidence>
<dbReference type="GO" id="GO:0046872">
    <property type="term" value="F:metal ion binding"/>
    <property type="evidence" value="ECO:0007669"/>
    <property type="project" value="UniProtKB-KW"/>
</dbReference>
<feature type="binding site" evidence="4">
    <location>
        <position position="167"/>
    </location>
    <ligand>
        <name>molybdate</name>
        <dbReference type="ChEBI" id="CHEBI:36264"/>
    </ligand>
</feature>
<evidence type="ECO:0000256" key="2">
    <source>
        <dbReference type="ARBA" id="ARBA00022723"/>
    </source>
</evidence>
<dbReference type="SUPFAM" id="SSF53850">
    <property type="entry name" value="Periplasmic binding protein-like II"/>
    <property type="match status" value="1"/>
</dbReference>
<sequence>MLRKVLFACLFSLLALPAGAAPATPLTVAVAANVQYAFDDLAQAFTRETGTPVKPVFNSSGKFTAQIQNGAPFDVFLSADTHYPQHLADQGLAASAPVVYARGQLVLWTLSPALQLDDWQAALKNSTGKIAVANPKLAPYGREAMRVLEQQNLAGPLTPRLVFGESISQTNQYIYSQAAELGFTAKSVVVSPEMRGKGRWLAIPPALYQPIEQAMIVTRHGAASQPEASRRFAEFMRGPQARRILEAHGYLVP</sequence>
<dbReference type="InterPro" id="IPR050682">
    <property type="entry name" value="ModA/WtpA"/>
</dbReference>
<evidence type="ECO:0000256" key="3">
    <source>
        <dbReference type="ARBA" id="ARBA00022729"/>
    </source>
</evidence>
<feature type="binding site" evidence="4">
    <location>
        <position position="60"/>
    </location>
    <ligand>
        <name>molybdate</name>
        <dbReference type="ChEBI" id="CHEBI:36264"/>
    </ligand>
</feature>
<keyword evidence="3 5" id="KW-0732">Signal</keyword>
<dbReference type="CDD" id="cd13539">
    <property type="entry name" value="PBP2_AvModA"/>
    <property type="match status" value="1"/>
</dbReference>
<evidence type="ECO:0000256" key="4">
    <source>
        <dbReference type="PIRSR" id="PIRSR004846-1"/>
    </source>
</evidence>
<organism evidence="6 7">
    <name type="scientific">Laribacter hongkongensis</name>
    <dbReference type="NCBI Taxonomy" id="168471"/>
    <lineage>
        <taxon>Bacteria</taxon>
        <taxon>Pseudomonadati</taxon>
        <taxon>Pseudomonadota</taxon>
        <taxon>Betaproteobacteria</taxon>
        <taxon>Neisseriales</taxon>
        <taxon>Aquaspirillaceae</taxon>
        <taxon>Laribacter</taxon>
    </lineage>
</organism>
<dbReference type="GeneID" id="75110136"/>
<dbReference type="OrthoDB" id="9785015at2"/>
<evidence type="ECO:0000256" key="5">
    <source>
        <dbReference type="SAM" id="SignalP"/>
    </source>
</evidence>
<name>A0A248LLH6_9NEIS</name>
<comment type="similarity">
    <text evidence="1">Belongs to the bacterial solute-binding protein ModA family.</text>
</comment>
<feature type="chain" id="PRO_5011442765" evidence="5">
    <location>
        <begin position="21"/>
        <end position="253"/>
    </location>
</feature>
<reference evidence="7" key="1">
    <citation type="submission" date="2017-06" db="EMBL/GenBank/DDBJ databases">
        <title>Whole genome sequence of Laribacter hongkongensis LHGZ1.</title>
        <authorList>
            <person name="Chen D."/>
            <person name="Wu H."/>
            <person name="Chen J."/>
        </authorList>
    </citation>
    <scope>NUCLEOTIDE SEQUENCE [LARGE SCALE GENOMIC DNA]</scope>
    <source>
        <strain evidence="7">LHGZ1</strain>
    </source>
</reference>
<dbReference type="Gene3D" id="3.40.190.10">
    <property type="entry name" value="Periplasmic binding protein-like II"/>
    <property type="match status" value="2"/>
</dbReference>
<proteinExistence type="inferred from homology"/>
<keyword evidence="2 4" id="KW-0479">Metal-binding</keyword>
<dbReference type="GO" id="GO:0015689">
    <property type="term" value="P:molybdate ion transport"/>
    <property type="evidence" value="ECO:0007669"/>
    <property type="project" value="InterPro"/>
</dbReference>
<evidence type="ECO:0000256" key="1">
    <source>
        <dbReference type="ARBA" id="ARBA00009175"/>
    </source>
</evidence>
<dbReference type="InterPro" id="IPR044084">
    <property type="entry name" value="AvModA-like_subst-bd"/>
</dbReference>
<protein>
    <submittedName>
        <fullName evidence="6">Molybdate ABC transporter substrate-binding protein</fullName>
    </submittedName>
</protein>
<dbReference type="AlphaFoldDB" id="A0A248LLH6"/>
<dbReference type="EMBL" id="CP022115">
    <property type="protein sequence ID" value="ASJ25359.1"/>
    <property type="molecule type" value="Genomic_DNA"/>
</dbReference>
<feature type="signal peptide" evidence="5">
    <location>
        <begin position="1"/>
        <end position="20"/>
    </location>
</feature>
<dbReference type="Proteomes" id="UP000197424">
    <property type="component" value="Chromosome"/>
</dbReference>
<dbReference type="PIRSF" id="PIRSF004846">
    <property type="entry name" value="ModA"/>
    <property type="match status" value="1"/>
</dbReference>
<accession>A0A248LLH6</accession>
<keyword evidence="4" id="KW-0500">Molybdenum</keyword>
<dbReference type="GO" id="GO:0030973">
    <property type="term" value="F:molybdate ion binding"/>
    <property type="evidence" value="ECO:0007669"/>
    <property type="project" value="InterPro"/>
</dbReference>
<gene>
    <name evidence="6" type="ORF">LHGZ1_2528</name>
</gene>
<dbReference type="PANTHER" id="PTHR30632">
    <property type="entry name" value="MOLYBDATE-BINDING PERIPLASMIC PROTEIN"/>
    <property type="match status" value="1"/>
</dbReference>
<dbReference type="NCBIfam" id="TIGR01256">
    <property type="entry name" value="modA"/>
    <property type="match status" value="1"/>
</dbReference>
<evidence type="ECO:0000313" key="7">
    <source>
        <dbReference type="Proteomes" id="UP000197424"/>
    </source>
</evidence>
<dbReference type="OMA" id="DTGHKAV"/>